<gene>
    <name evidence="2" type="ORF">AN963_16370</name>
</gene>
<reference evidence="2 3" key="1">
    <citation type="submission" date="2015-09" db="EMBL/GenBank/DDBJ databases">
        <title>Genome sequencing project for genomic taxonomy and phylogenomics of Bacillus-like bacteria.</title>
        <authorList>
            <person name="Liu B."/>
            <person name="Wang J."/>
            <person name="Zhu Y."/>
            <person name="Liu G."/>
            <person name="Chen Q."/>
            <person name="Chen Z."/>
            <person name="Lan J."/>
            <person name="Che J."/>
            <person name="Ge C."/>
            <person name="Shi H."/>
            <person name="Pan Z."/>
            <person name="Liu X."/>
        </authorList>
    </citation>
    <scope>NUCLEOTIDE SEQUENCE [LARGE SCALE GENOMIC DNA]</scope>
    <source>
        <strain evidence="2 3">DSM 8552</strain>
    </source>
</reference>
<evidence type="ECO:0000256" key="1">
    <source>
        <dbReference type="SAM" id="MobiDB-lite"/>
    </source>
</evidence>
<evidence type="ECO:0000313" key="3">
    <source>
        <dbReference type="Proteomes" id="UP000051063"/>
    </source>
</evidence>
<evidence type="ECO:0000313" key="2">
    <source>
        <dbReference type="EMBL" id="KQL46504.1"/>
    </source>
</evidence>
<keyword evidence="3" id="KW-1185">Reference proteome</keyword>
<protein>
    <submittedName>
        <fullName evidence="2">Uncharacterized protein</fullName>
    </submittedName>
</protein>
<organism evidence="2 3">
    <name type="scientific">Brevibacillus choshinensis</name>
    <dbReference type="NCBI Taxonomy" id="54911"/>
    <lineage>
        <taxon>Bacteria</taxon>
        <taxon>Bacillati</taxon>
        <taxon>Bacillota</taxon>
        <taxon>Bacilli</taxon>
        <taxon>Bacillales</taxon>
        <taxon>Paenibacillaceae</taxon>
        <taxon>Brevibacillus</taxon>
    </lineage>
</organism>
<sequence length="154" mass="17231">MKTTVNVMGIQAISILERIAVTLKAVLRVGKENRSIQIINGDKGKANETQLEVFTARDPVFPEERLVSEIPQTLWMNAFVVDPKSLIDKGKREGITEVNNKYKKVNKNTKVRKRTIDSRGSHLTLVSAAQVKGTPSREIRDFRSSPSPPNLTSF</sequence>
<dbReference type="EMBL" id="LJJB01000010">
    <property type="protein sequence ID" value="KQL46504.1"/>
    <property type="molecule type" value="Genomic_DNA"/>
</dbReference>
<comment type="caution">
    <text evidence="2">The sequence shown here is derived from an EMBL/GenBank/DDBJ whole genome shotgun (WGS) entry which is preliminary data.</text>
</comment>
<name>A0ABR5N7A9_BRECH</name>
<accession>A0ABR5N7A9</accession>
<dbReference type="Proteomes" id="UP000051063">
    <property type="component" value="Unassembled WGS sequence"/>
</dbReference>
<feature type="region of interest" description="Disordered" evidence="1">
    <location>
        <begin position="134"/>
        <end position="154"/>
    </location>
</feature>
<proteinExistence type="predicted"/>